<dbReference type="GO" id="GO:0004735">
    <property type="term" value="F:pyrroline-5-carboxylate reductase activity"/>
    <property type="evidence" value="ECO:0007669"/>
    <property type="project" value="InterPro"/>
</dbReference>
<dbReference type="GO" id="GO:0055129">
    <property type="term" value="P:L-proline biosynthetic process"/>
    <property type="evidence" value="ECO:0007669"/>
    <property type="project" value="TreeGrafter"/>
</dbReference>
<accession>A0A9W7ZV02</accession>
<keyword evidence="3" id="KW-0560">Oxidoreductase</keyword>
<dbReference type="AlphaFoldDB" id="A0A9W7ZV02"/>
<protein>
    <recommendedName>
        <fullName evidence="9">Pyrroline-5-carboxylate reductase</fullName>
    </recommendedName>
</protein>
<dbReference type="SUPFAM" id="SSF51735">
    <property type="entry name" value="NAD(P)-binding Rossmann-fold domains"/>
    <property type="match status" value="1"/>
</dbReference>
<dbReference type="EMBL" id="JANBPT010000553">
    <property type="protein sequence ID" value="KAJ1917147.1"/>
    <property type="molecule type" value="Genomic_DNA"/>
</dbReference>
<dbReference type="InterPro" id="IPR000304">
    <property type="entry name" value="Pyrroline-COOH_reductase"/>
</dbReference>
<sequence>MPSTTLSSSATAANMTNANPATNNASGAPLISQSKILTFIGGGNMAEAILGGLIAKGFHPSHLRVSDPVAERCAYMHNRYHVPVFTDNIAALTGRPGASPAGCPAATYPTDQRPTDVVILAVKPQVMHPVMADMGRVLLDTHPLIISIAAGIRVGDLLRWIKDGAPADGRTPTLPHVVRCMPNTPALVGHGASGLYAENSVLDEQKTIAGEIMGAVSRTFWVEREDMIDAVTGVSGSGPAYFFLMLEAMQQGGVEAGLSPKLAAQLAAQTCLGAAHMILNSDESAAELRRKVTSPKGTTEAAVNTMIEGGLKEAVISGVLAADRRSKDLADQLGQQ</sequence>
<dbReference type="Pfam" id="PF14748">
    <property type="entry name" value="P5CR_dimer"/>
    <property type="match status" value="1"/>
</dbReference>
<evidence type="ECO:0000259" key="6">
    <source>
        <dbReference type="Pfam" id="PF14748"/>
    </source>
</evidence>
<dbReference type="SUPFAM" id="SSF48179">
    <property type="entry name" value="6-phosphogluconate dehydrogenase C-terminal domain-like"/>
    <property type="match status" value="1"/>
</dbReference>
<evidence type="ECO:0000256" key="4">
    <source>
        <dbReference type="SAM" id="MobiDB-lite"/>
    </source>
</evidence>
<evidence type="ECO:0000256" key="2">
    <source>
        <dbReference type="ARBA" id="ARBA00022857"/>
    </source>
</evidence>
<name>A0A9W7ZV02_9FUNG</name>
<dbReference type="Gene3D" id="1.10.3730.10">
    <property type="entry name" value="ProC C-terminal domain-like"/>
    <property type="match status" value="1"/>
</dbReference>
<gene>
    <name evidence="7" type="ORF">IWQ60_007865</name>
</gene>
<evidence type="ECO:0008006" key="9">
    <source>
        <dbReference type="Google" id="ProtNLM"/>
    </source>
</evidence>
<dbReference type="Pfam" id="PF03807">
    <property type="entry name" value="F420_oxidored"/>
    <property type="match status" value="1"/>
</dbReference>
<dbReference type="FunFam" id="1.10.3730.10:FF:000001">
    <property type="entry name" value="Pyrroline-5-carboxylate reductase"/>
    <property type="match status" value="1"/>
</dbReference>
<dbReference type="PANTHER" id="PTHR11645">
    <property type="entry name" value="PYRROLINE-5-CARBOXYLATE REDUCTASE"/>
    <property type="match status" value="1"/>
</dbReference>
<evidence type="ECO:0000259" key="5">
    <source>
        <dbReference type="Pfam" id="PF03807"/>
    </source>
</evidence>
<dbReference type="Proteomes" id="UP001150569">
    <property type="component" value="Unassembled WGS sequence"/>
</dbReference>
<dbReference type="InterPro" id="IPR036291">
    <property type="entry name" value="NAD(P)-bd_dom_sf"/>
</dbReference>
<reference evidence="7" key="1">
    <citation type="submission" date="2022-07" db="EMBL/GenBank/DDBJ databases">
        <title>Phylogenomic reconstructions and comparative analyses of Kickxellomycotina fungi.</title>
        <authorList>
            <person name="Reynolds N.K."/>
            <person name="Stajich J.E."/>
            <person name="Barry K."/>
            <person name="Grigoriev I.V."/>
            <person name="Crous P."/>
            <person name="Smith M.E."/>
        </authorList>
    </citation>
    <scope>NUCLEOTIDE SEQUENCE</scope>
    <source>
        <strain evidence="7">RSA 861</strain>
    </source>
</reference>
<feature type="domain" description="Pyrroline-5-carboxylate reductase catalytic N-terminal" evidence="5">
    <location>
        <begin position="37"/>
        <end position="151"/>
    </location>
</feature>
<dbReference type="Gene3D" id="3.40.50.720">
    <property type="entry name" value="NAD(P)-binding Rossmann-like Domain"/>
    <property type="match status" value="1"/>
</dbReference>
<organism evidence="7 8">
    <name type="scientific">Tieghemiomyces parasiticus</name>
    <dbReference type="NCBI Taxonomy" id="78921"/>
    <lineage>
        <taxon>Eukaryota</taxon>
        <taxon>Fungi</taxon>
        <taxon>Fungi incertae sedis</taxon>
        <taxon>Zoopagomycota</taxon>
        <taxon>Kickxellomycotina</taxon>
        <taxon>Dimargaritomycetes</taxon>
        <taxon>Dimargaritales</taxon>
        <taxon>Dimargaritaceae</taxon>
        <taxon>Tieghemiomyces</taxon>
    </lineage>
</organism>
<dbReference type="OrthoDB" id="10263291at2759"/>
<keyword evidence="2" id="KW-0521">NADP</keyword>
<evidence type="ECO:0000313" key="7">
    <source>
        <dbReference type="EMBL" id="KAJ1917147.1"/>
    </source>
</evidence>
<feature type="domain" description="Pyrroline-5-carboxylate reductase dimerisation" evidence="6">
    <location>
        <begin position="225"/>
        <end position="329"/>
    </location>
</feature>
<feature type="region of interest" description="Disordered" evidence="4">
    <location>
        <begin position="1"/>
        <end position="27"/>
    </location>
</feature>
<comment type="similarity">
    <text evidence="1">Belongs to the pyrroline-5-carboxylate reductase family.</text>
</comment>
<evidence type="ECO:0000313" key="8">
    <source>
        <dbReference type="Proteomes" id="UP001150569"/>
    </source>
</evidence>
<proteinExistence type="inferred from homology"/>
<dbReference type="InterPro" id="IPR028939">
    <property type="entry name" value="P5C_Rdtase_cat_N"/>
</dbReference>
<dbReference type="InterPro" id="IPR029036">
    <property type="entry name" value="P5CR_dimer"/>
</dbReference>
<keyword evidence="8" id="KW-1185">Reference proteome</keyword>
<dbReference type="NCBIfam" id="TIGR00112">
    <property type="entry name" value="proC"/>
    <property type="match status" value="1"/>
</dbReference>
<evidence type="ECO:0000256" key="3">
    <source>
        <dbReference type="ARBA" id="ARBA00023002"/>
    </source>
</evidence>
<dbReference type="PANTHER" id="PTHR11645:SF0">
    <property type="entry name" value="PYRROLINE-5-CARBOXYLATE REDUCTASE 3"/>
    <property type="match status" value="1"/>
</dbReference>
<evidence type="ECO:0000256" key="1">
    <source>
        <dbReference type="ARBA" id="ARBA00005525"/>
    </source>
</evidence>
<comment type="caution">
    <text evidence="7">The sequence shown here is derived from an EMBL/GenBank/DDBJ whole genome shotgun (WGS) entry which is preliminary data.</text>
</comment>
<dbReference type="InterPro" id="IPR008927">
    <property type="entry name" value="6-PGluconate_DH-like_C_sf"/>
</dbReference>
<dbReference type="HAMAP" id="MF_01925">
    <property type="entry name" value="P5C_reductase"/>
    <property type="match status" value="1"/>
</dbReference>